<protein>
    <submittedName>
        <fullName evidence="1">Uncharacterized protein</fullName>
    </submittedName>
</protein>
<organism evidence="1 2">
    <name type="scientific">Flavobacterium agrisoli</name>
    <dbReference type="NCBI Taxonomy" id="2793066"/>
    <lineage>
        <taxon>Bacteria</taxon>
        <taxon>Pseudomonadati</taxon>
        <taxon>Bacteroidota</taxon>
        <taxon>Flavobacteriia</taxon>
        <taxon>Flavobacteriales</taxon>
        <taxon>Flavobacteriaceae</taxon>
        <taxon>Flavobacterium</taxon>
    </lineage>
</organism>
<keyword evidence="2" id="KW-1185">Reference proteome</keyword>
<accession>A0A934UL20</accession>
<comment type="caution">
    <text evidence="1">The sequence shown here is derived from an EMBL/GenBank/DDBJ whole genome shotgun (WGS) entry which is preliminary data.</text>
</comment>
<dbReference type="AlphaFoldDB" id="A0A934UL20"/>
<gene>
    <name evidence="1" type="ORF">I5M07_15130</name>
</gene>
<sequence length="57" mass="6742">MTNCPKELKQYLNYGDYVTVIQLNNKLSKDTEKEEQLLKTELTKNGINSDWFMDNLQ</sequence>
<dbReference type="Proteomes" id="UP000609172">
    <property type="component" value="Unassembled WGS sequence"/>
</dbReference>
<dbReference type="RefSeq" id="WP_200107288.1">
    <property type="nucleotide sequence ID" value="NZ_JAEHFV010000009.1"/>
</dbReference>
<evidence type="ECO:0000313" key="1">
    <source>
        <dbReference type="EMBL" id="MBK0371163.1"/>
    </source>
</evidence>
<name>A0A934UL20_9FLAO</name>
<proteinExistence type="predicted"/>
<evidence type="ECO:0000313" key="2">
    <source>
        <dbReference type="Proteomes" id="UP000609172"/>
    </source>
</evidence>
<dbReference type="EMBL" id="JAEHFV010000009">
    <property type="protein sequence ID" value="MBK0371163.1"/>
    <property type="molecule type" value="Genomic_DNA"/>
</dbReference>
<reference evidence="1" key="1">
    <citation type="submission" date="2020-12" db="EMBL/GenBank/DDBJ databases">
        <title>Bacterial novel species Flavobacterium sp. SE-1-e isolated from soil.</title>
        <authorList>
            <person name="Jung H.-Y."/>
        </authorList>
    </citation>
    <scope>NUCLEOTIDE SEQUENCE</scope>
    <source>
        <strain evidence="1">SE-1-e</strain>
    </source>
</reference>